<evidence type="ECO:0000313" key="3">
    <source>
        <dbReference type="Proteomes" id="UP001168877"/>
    </source>
</evidence>
<name>A0AA39RBW4_ACESA</name>
<sequence length="131" mass="13919">MASPPTPADSLDALFDMEGDVSTKSNPLNLRKKRGREEQDMAGSSALSQRRGSNRNPRMKLDLVIKSAASIEVTAEGTEEDDEEGILVEIPTGPEIQDALCTDSPADSPIHHLESDAAATTGVPLSMISLC</sequence>
<keyword evidence="3" id="KW-1185">Reference proteome</keyword>
<proteinExistence type="predicted"/>
<accession>A0AA39RBW4</accession>
<dbReference type="AlphaFoldDB" id="A0AA39RBW4"/>
<feature type="compositionally biased region" description="Polar residues" evidence="1">
    <location>
        <begin position="45"/>
        <end position="56"/>
    </location>
</feature>
<organism evidence="2 3">
    <name type="scientific">Acer saccharum</name>
    <name type="common">Sugar maple</name>
    <dbReference type="NCBI Taxonomy" id="4024"/>
    <lineage>
        <taxon>Eukaryota</taxon>
        <taxon>Viridiplantae</taxon>
        <taxon>Streptophyta</taxon>
        <taxon>Embryophyta</taxon>
        <taxon>Tracheophyta</taxon>
        <taxon>Spermatophyta</taxon>
        <taxon>Magnoliopsida</taxon>
        <taxon>eudicotyledons</taxon>
        <taxon>Gunneridae</taxon>
        <taxon>Pentapetalae</taxon>
        <taxon>rosids</taxon>
        <taxon>malvids</taxon>
        <taxon>Sapindales</taxon>
        <taxon>Sapindaceae</taxon>
        <taxon>Hippocastanoideae</taxon>
        <taxon>Acereae</taxon>
        <taxon>Acer</taxon>
    </lineage>
</organism>
<gene>
    <name evidence="2" type="ORF">LWI29_003549</name>
</gene>
<feature type="region of interest" description="Disordered" evidence="1">
    <location>
        <begin position="1"/>
        <end position="59"/>
    </location>
</feature>
<evidence type="ECO:0000256" key="1">
    <source>
        <dbReference type="SAM" id="MobiDB-lite"/>
    </source>
</evidence>
<protein>
    <submittedName>
        <fullName evidence="2">Uncharacterized protein</fullName>
    </submittedName>
</protein>
<comment type="caution">
    <text evidence="2">The sequence shown here is derived from an EMBL/GenBank/DDBJ whole genome shotgun (WGS) entry which is preliminary data.</text>
</comment>
<reference evidence="2" key="1">
    <citation type="journal article" date="2022" name="Plant J.">
        <title>Strategies of tolerance reflected in two North American maple genomes.</title>
        <authorList>
            <person name="McEvoy S.L."/>
            <person name="Sezen U.U."/>
            <person name="Trouern-Trend A."/>
            <person name="McMahon S.M."/>
            <person name="Schaberg P.G."/>
            <person name="Yang J."/>
            <person name="Wegrzyn J.L."/>
            <person name="Swenson N.G."/>
        </authorList>
    </citation>
    <scope>NUCLEOTIDE SEQUENCE</scope>
    <source>
        <strain evidence="2">NS2018</strain>
    </source>
</reference>
<dbReference type="Proteomes" id="UP001168877">
    <property type="component" value="Unassembled WGS sequence"/>
</dbReference>
<evidence type="ECO:0000313" key="2">
    <source>
        <dbReference type="EMBL" id="KAK0570587.1"/>
    </source>
</evidence>
<dbReference type="EMBL" id="JAUESC010000388">
    <property type="protein sequence ID" value="KAK0570587.1"/>
    <property type="molecule type" value="Genomic_DNA"/>
</dbReference>
<reference evidence="2" key="2">
    <citation type="submission" date="2023-06" db="EMBL/GenBank/DDBJ databases">
        <authorList>
            <person name="Swenson N.G."/>
            <person name="Wegrzyn J.L."/>
            <person name="Mcevoy S.L."/>
        </authorList>
    </citation>
    <scope>NUCLEOTIDE SEQUENCE</scope>
    <source>
        <strain evidence="2">NS2018</strain>
        <tissue evidence="2">Leaf</tissue>
    </source>
</reference>